<dbReference type="InterPro" id="IPR006683">
    <property type="entry name" value="Thioestr_dom"/>
</dbReference>
<feature type="transmembrane region" description="Helical" evidence="8">
    <location>
        <begin position="171"/>
        <end position="195"/>
    </location>
</feature>
<dbReference type="SUPFAM" id="SSF116726">
    <property type="entry name" value="TrkA C-terminal domain-like"/>
    <property type="match status" value="1"/>
</dbReference>
<keyword evidence="4" id="KW-0677">Repeat</keyword>
<evidence type="ECO:0000256" key="7">
    <source>
        <dbReference type="ARBA" id="ARBA00023136"/>
    </source>
</evidence>
<feature type="transmembrane region" description="Helical" evidence="8">
    <location>
        <begin position="90"/>
        <end position="123"/>
    </location>
</feature>
<evidence type="ECO:0000256" key="6">
    <source>
        <dbReference type="ARBA" id="ARBA00022989"/>
    </source>
</evidence>
<evidence type="ECO:0000256" key="2">
    <source>
        <dbReference type="ARBA" id="ARBA00022448"/>
    </source>
</evidence>
<dbReference type="CDD" id="cd03443">
    <property type="entry name" value="PaaI_thioesterase"/>
    <property type="match status" value="1"/>
</dbReference>
<dbReference type="PROSITE" id="PS51202">
    <property type="entry name" value="RCK_C"/>
    <property type="match status" value="1"/>
</dbReference>
<dbReference type="InterPro" id="IPR003736">
    <property type="entry name" value="PAAI_dom"/>
</dbReference>
<dbReference type="Pfam" id="PF03600">
    <property type="entry name" value="CitMHS"/>
    <property type="match status" value="1"/>
</dbReference>
<dbReference type="Pfam" id="PF06476">
    <property type="entry name" value="DUF1090"/>
    <property type="match status" value="1"/>
</dbReference>
<evidence type="ECO:0000256" key="8">
    <source>
        <dbReference type="SAM" id="Phobius"/>
    </source>
</evidence>
<dbReference type="InterPro" id="IPR009468">
    <property type="entry name" value="DUF1090"/>
</dbReference>
<dbReference type="GO" id="GO:0005886">
    <property type="term" value="C:plasma membrane"/>
    <property type="evidence" value="ECO:0007669"/>
    <property type="project" value="TreeGrafter"/>
</dbReference>
<feature type="domain" description="RCK C-terminal" evidence="9">
    <location>
        <begin position="241"/>
        <end position="325"/>
    </location>
</feature>
<dbReference type="CDD" id="cd01115">
    <property type="entry name" value="SLC13_permease"/>
    <property type="match status" value="1"/>
</dbReference>
<dbReference type="WBParaSite" id="L893_g12589.t1">
    <property type="protein sequence ID" value="L893_g12589.t1"/>
    <property type="gene ID" value="L893_g12589"/>
</dbReference>
<feature type="transmembrane region" description="Helical" evidence="8">
    <location>
        <begin position="135"/>
        <end position="159"/>
    </location>
</feature>
<dbReference type="SUPFAM" id="SSF54637">
    <property type="entry name" value="Thioesterase/thiol ester dehydrase-isomerase"/>
    <property type="match status" value="1"/>
</dbReference>
<reference evidence="11" key="1">
    <citation type="submission" date="2016-11" db="UniProtKB">
        <authorList>
            <consortium name="WormBaseParasite"/>
        </authorList>
    </citation>
    <scope>IDENTIFICATION</scope>
</reference>
<dbReference type="InterPro" id="IPR051679">
    <property type="entry name" value="DASS-Related_Transporters"/>
</dbReference>
<dbReference type="Gene3D" id="3.10.129.10">
    <property type="entry name" value="Hotdog Thioesterase"/>
    <property type="match status" value="1"/>
</dbReference>
<protein>
    <submittedName>
        <fullName evidence="11">RCK C-terminal domain-containing protein</fullName>
    </submittedName>
</protein>
<keyword evidence="6 8" id="KW-1133">Transmembrane helix</keyword>
<dbReference type="Pfam" id="PF02080">
    <property type="entry name" value="TrkA_C"/>
    <property type="match status" value="1"/>
</dbReference>
<keyword evidence="10" id="KW-1185">Reference proteome</keyword>
<accession>A0A1I7Y556</accession>
<proteinExistence type="predicted"/>
<keyword evidence="2" id="KW-0813">Transport</keyword>
<feature type="transmembrane region" description="Helical" evidence="8">
    <location>
        <begin position="393"/>
        <end position="415"/>
    </location>
</feature>
<dbReference type="Gene3D" id="3.30.70.1450">
    <property type="entry name" value="Regulator of K+ conductance, C-terminal domain"/>
    <property type="match status" value="1"/>
</dbReference>
<evidence type="ECO:0000259" key="9">
    <source>
        <dbReference type="PROSITE" id="PS51202"/>
    </source>
</evidence>
<evidence type="ECO:0000256" key="1">
    <source>
        <dbReference type="ARBA" id="ARBA00004141"/>
    </source>
</evidence>
<comment type="subcellular location">
    <subcellularLocation>
        <location evidence="1">Membrane</location>
        <topology evidence="1">Multi-pass membrane protein</topology>
    </subcellularLocation>
</comment>
<dbReference type="PANTHER" id="PTHR43652:SF2">
    <property type="entry name" value="BASIC AMINO ACID ANTIPORTER YFCC-RELATED"/>
    <property type="match status" value="1"/>
</dbReference>
<dbReference type="InterPro" id="IPR004680">
    <property type="entry name" value="Cit_transptr-like_dom"/>
</dbReference>
<dbReference type="InterPro" id="IPR029069">
    <property type="entry name" value="HotDog_dom_sf"/>
</dbReference>
<name>A0A1I7Y556_9BILA</name>
<dbReference type="AlphaFoldDB" id="A0A1I7Y556"/>
<feature type="transmembrane region" description="Helical" evidence="8">
    <location>
        <begin position="29"/>
        <end position="45"/>
    </location>
</feature>
<dbReference type="InterPro" id="IPR006037">
    <property type="entry name" value="RCK_C"/>
</dbReference>
<sequence>MTTEIAVVLGLALVAIVLFATEKLRIDAIALLVLSTLTILGLVTPEQAVGGFSNPATVTVAAMFVLAAGLQNSGALSGIGDLLGKARSPVQFLLLLFLVLAVIAPFVNNTAVVAVFIPIVLAASARIGMSASKALIPLSYVSQMAGVCTLVGTSTNLLVNAIARDMGHPGFTMFEFTTLGVICMAVGCLYLLTLLRGDTKVWGPREQKIEQDDVLLARGDWTKLDELRKEAGLEVDPQFKLEQQSFEQVDQVLTEVMIAPRSRISGRTLGSLGAGWHKNATVLGIHRRGQVLREQLRAVRLRVGDILLMLTPASEAADLRADGNIIVLSEREAEKEMGWRAPFSLVTMALVILVPALGWVPISITSLVGAVAMTLAGCLKADDVYDAIDWRIIILMAGLLPLGLAMSETGAAQFLVENTVGLVKSFGPLTVLAVVYLMALILTEFMSNAAAAVLLTPIGMSTAKMMGVDPTPFLIAVTFAASTSFATPVGYQTNTMVYGAGGYRFIDFLKVVVASAAPALDPEVFQAVQDSFSRQQAMSLIRATMPLVETGLVEIHLPHWEGIQQQHGFVHGGVVGMIADSAGGYAAMTCTPLGSSVLSVEYKLNFLAPAKGQSLLARGSVVRHGRSLIVTQAEVFALDEGKQTLCALMQQTIMMKSSVWCLSAVLSVMALPAWADNPACQYRAAEIQNQIDYARQHGNEHRERGLQRALANVQMHCRDADL</sequence>
<evidence type="ECO:0000256" key="3">
    <source>
        <dbReference type="ARBA" id="ARBA00022692"/>
    </source>
</evidence>
<organism evidence="10 11">
    <name type="scientific">Steinernema glaseri</name>
    <dbReference type="NCBI Taxonomy" id="37863"/>
    <lineage>
        <taxon>Eukaryota</taxon>
        <taxon>Metazoa</taxon>
        <taxon>Ecdysozoa</taxon>
        <taxon>Nematoda</taxon>
        <taxon>Chromadorea</taxon>
        <taxon>Rhabditida</taxon>
        <taxon>Tylenchina</taxon>
        <taxon>Panagrolaimomorpha</taxon>
        <taxon>Strongyloidoidea</taxon>
        <taxon>Steinernematidae</taxon>
        <taxon>Steinernema</taxon>
    </lineage>
</organism>
<dbReference type="NCBIfam" id="TIGR00369">
    <property type="entry name" value="unchar_dom_1"/>
    <property type="match status" value="1"/>
</dbReference>
<dbReference type="InterPro" id="IPR031312">
    <property type="entry name" value="Na/sul_symport_CS"/>
</dbReference>
<dbReference type="GO" id="GO:0016787">
    <property type="term" value="F:hydrolase activity"/>
    <property type="evidence" value="ECO:0007669"/>
    <property type="project" value="UniProtKB-KW"/>
</dbReference>
<dbReference type="PROSITE" id="PS01271">
    <property type="entry name" value="NA_SULFATE"/>
    <property type="match status" value="1"/>
</dbReference>
<evidence type="ECO:0000313" key="10">
    <source>
        <dbReference type="Proteomes" id="UP000095287"/>
    </source>
</evidence>
<evidence type="ECO:0000256" key="5">
    <source>
        <dbReference type="ARBA" id="ARBA00022801"/>
    </source>
</evidence>
<evidence type="ECO:0000313" key="11">
    <source>
        <dbReference type="WBParaSite" id="L893_g12589.t1"/>
    </source>
</evidence>
<dbReference type="Pfam" id="PF03061">
    <property type="entry name" value="4HBT"/>
    <property type="match status" value="1"/>
</dbReference>
<dbReference type="GO" id="GO:0008324">
    <property type="term" value="F:monoatomic cation transmembrane transporter activity"/>
    <property type="evidence" value="ECO:0007669"/>
    <property type="project" value="InterPro"/>
</dbReference>
<evidence type="ECO:0000256" key="4">
    <source>
        <dbReference type="ARBA" id="ARBA00022737"/>
    </source>
</evidence>
<dbReference type="GO" id="GO:0006813">
    <property type="term" value="P:potassium ion transport"/>
    <property type="evidence" value="ECO:0007669"/>
    <property type="project" value="InterPro"/>
</dbReference>
<feature type="transmembrane region" description="Helical" evidence="8">
    <location>
        <begin position="52"/>
        <end position="70"/>
    </location>
</feature>
<keyword evidence="3 8" id="KW-0812">Transmembrane</keyword>
<dbReference type="Proteomes" id="UP000095287">
    <property type="component" value="Unplaced"/>
</dbReference>
<keyword evidence="5" id="KW-0378">Hydrolase</keyword>
<keyword evidence="7 8" id="KW-0472">Membrane</keyword>
<dbReference type="PANTHER" id="PTHR43652">
    <property type="entry name" value="BASIC AMINO ACID ANTIPORTER YFCC-RELATED"/>
    <property type="match status" value="1"/>
</dbReference>
<dbReference type="InterPro" id="IPR036721">
    <property type="entry name" value="RCK_C_sf"/>
</dbReference>